<evidence type="ECO:0000313" key="3">
    <source>
        <dbReference type="EMBL" id="GHH66718.1"/>
    </source>
</evidence>
<proteinExistence type="predicted"/>
<dbReference type="SUPFAM" id="SSF48371">
    <property type="entry name" value="ARM repeat"/>
    <property type="match status" value="1"/>
</dbReference>
<evidence type="ECO:0000259" key="2">
    <source>
        <dbReference type="PROSITE" id="PS50943"/>
    </source>
</evidence>
<dbReference type="GO" id="GO:0003677">
    <property type="term" value="F:DNA binding"/>
    <property type="evidence" value="ECO:0007669"/>
    <property type="project" value="InterPro"/>
</dbReference>
<dbReference type="InterPro" id="IPR010982">
    <property type="entry name" value="Lambda_DNA-bd_dom_sf"/>
</dbReference>
<dbReference type="EMBL" id="BNBO01000008">
    <property type="protein sequence ID" value="GHH66718.1"/>
    <property type="molecule type" value="Genomic_DNA"/>
</dbReference>
<dbReference type="PROSITE" id="PS50943">
    <property type="entry name" value="HTH_CROC1"/>
    <property type="match status" value="1"/>
</dbReference>
<dbReference type="InterPro" id="IPR004155">
    <property type="entry name" value="PBS_lyase_HEAT"/>
</dbReference>
<evidence type="ECO:0000313" key="4">
    <source>
        <dbReference type="Proteomes" id="UP000617734"/>
    </source>
</evidence>
<dbReference type="Gene3D" id="1.10.260.40">
    <property type="entry name" value="lambda repressor-like DNA-binding domains"/>
    <property type="match status" value="1"/>
</dbReference>
<feature type="domain" description="HTH cro/C1-type" evidence="2">
    <location>
        <begin position="32"/>
        <end position="86"/>
    </location>
</feature>
<dbReference type="InterPro" id="IPR001387">
    <property type="entry name" value="Cro/C1-type_HTH"/>
</dbReference>
<dbReference type="SUPFAM" id="SSF47413">
    <property type="entry name" value="lambda repressor-like DNA-binding domains"/>
    <property type="match status" value="1"/>
</dbReference>
<dbReference type="AlphaFoldDB" id="A0A919FJX7"/>
<name>A0A919FJX7_9ACTN</name>
<reference evidence="3" key="2">
    <citation type="submission" date="2020-09" db="EMBL/GenBank/DDBJ databases">
        <authorList>
            <person name="Sun Q."/>
            <person name="Ohkuma M."/>
        </authorList>
    </citation>
    <scope>NUCLEOTIDE SEQUENCE</scope>
    <source>
        <strain evidence="3">JCM 4646</strain>
    </source>
</reference>
<gene>
    <name evidence="3" type="ORF">GCM10018781_20940</name>
</gene>
<dbReference type="CDD" id="cd00093">
    <property type="entry name" value="HTH_XRE"/>
    <property type="match status" value="1"/>
</dbReference>
<sequence length="1075" mass="114412">MNKVEPLGQGRQVSDAGAGGPRGAHSELVACLREAMTDRKMRQSQLAKAAGVSAATVSNILNERSVPTVDSLGLLAGALGFTEARLKELHRLRDQADVRKHRLGAYLAAARQAAREHPYPGVLPGASPPLATVYLRQQATRQRRHESQVNGDTAGPLDIRAGSRAADEILAGGQTCVVVAGPGGGKTSLLRTRLADCVEHWLNGRGEDVVPVLVPAAALAGRPLTQALAAAATADLASHGLVDELTPAFFATPPQPGVRWLLLVDGLDEMTDPAARHEVLRALAAVAGGEHAGLYRFVVATRPLPDGELDVLGLGVPRYDLQPFSPDDLRPVANGWFRALGLADPDSAAERFVDAMRRTRLADLARIPLMASMLCQLHAAAPGRPLPAGRGQIYRDFIRLLHRQQHTPALARLRIQDRAGVERYGSAARAQAERTLDHLQDLIALLAAERHRGNTLPAITVLEARPEAQRPPRVPQDEWHAFLIASLCRSGLLTVRAGEVVFLHQTLLEHLAARHATRDHGTRTRTLHQIFHRPGGYRWLSTAPGGPRRQWFRRYWDPPLEHSSYVGFLLDAAHEGDPGAATSHLARLVPPRGGLSGCRFIAAQAQLGTLLPEEVVRAAADMFADLARNSALDGSYRLKSAETLAKLQPSRAADVYAGLADDTTLDGSTRMVAARALAKLEAPRAADVYAGLARDSTFDGYYRMAAARAVAGLEAARAADVYAGLADDTTLDGYDRMETVETLAGLGDGRTAELLARLADDTTLHDHFRVRAAGDLAERHDDHAAELLSRLVRDSTLDGYYRLRAAEALAKLQPSRAADVYAGLADDTTLDGSARPTAARELAELDGHRAEGAGLLRALVDDTTLTGINRAHAARSLAQLHGHRAEGAGLLRALADDTTLTGINRAHAARSLAQLDGHRAEGATRLAHLAADTALNGIGPHGSTRMWAVRALAELDAARAADLYAGLVNDPTLDGYDRLEAAETLAGLGDGRTAALLADLAHDSTLDGPYRLKAARGLAELDGHRAEGTGLLGALADDTTLTDVSRAHAARSLAELDGHRTEGVVLPAGRPGATG</sequence>
<reference evidence="3" key="1">
    <citation type="journal article" date="2014" name="Int. J. Syst. Evol. Microbiol.">
        <title>Complete genome sequence of Corynebacterium casei LMG S-19264T (=DSM 44701T), isolated from a smear-ripened cheese.</title>
        <authorList>
            <consortium name="US DOE Joint Genome Institute (JGI-PGF)"/>
            <person name="Walter F."/>
            <person name="Albersmeier A."/>
            <person name="Kalinowski J."/>
            <person name="Ruckert C."/>
        </authorList>
    </citation>
    <scope>NUCLEOTIDE SEQUENCE</scope>
    <source>
        <strain evidence="3">JCM 4646</strain>
    </source>
</reference>
<dbReference type="Gene3D" id="1.25.10.10">
    <property type="entry name" value="Leucine-rich Repeat Variant"/>
    <property type="match status" value="2"/>
</dbReference>
<accession>A0A919FJX7</accession>
<dbReference type="SMART" id="SM00530">
    <property type="entry name" value="HTH_XRE"/>
    <property type="match status" value="1"/>
</dbReference>
<protein>
    <submittedName>
        <fullName evidence="3">Histidine kinase</fullName>
    </submittedName>
</protein>
<dbReference type="GO" id="GO:0016301">
    <property type="term" value="F:kinase activity"/>
    <property type="evidence" value="ECO:0007669"/>
    <property type="project" value="UniProtKB-KW"/>
</dbReference>
<dbReference type="Proteomes" id="UP000617734">
    <property type="component" value="Unassembled WGS sequence"/>
</dbReference>
<dbReference type="Pfam" id="PF01381">
    <property type="entry name" value="HTH_3"/>
    <property type="match status" value="1"/>
</dbReference>
<dbReference type="SUPFAM" id="SSF52540">
    <property type="entry name" value="P-loop containing nucleoside triphosphate hydrolases"/>
    <property type="match status" value="1"/>
</dbReference>
<keyword evidence="3" id="KW-0808">Transferase</keyword>
<dbReference type="InterPro" id="IPR027417">
    <property type="entry name" value="P-loop_NTPase"/>
</dbReference>
<dbReference type="SMART" id="SM00567">
    <property type="entry name" value="EZ_HEAT"/>
    <property type="match status" value="9"/>
</dbReference>
<feature type="region of interest" description="Disordered" evidence="1">
    <location>
        <begin position="1"/>
        <end position="24"/>
    </location>
</feature>
<keyword evidence="3" id="KW-0418">Kinase</keyword>
<keyword evidence="4" id="KW-1185">Reference proteome</keyword>
<evidence type="ECO:0000256" key="1">
    <source>
        <dbReference type="SAM" id="MobiDB-lite"/>
    </source>
</evidence>
<comment type="caution">
    <text evidence="3">The sequence shown here is derived from an EMBL/GenBank/DDBJ whole genome shotgun (WGS) entry which is preliminary data.</text>
</comment>
<dbReference type="InterPro" id="IPR016024">
    <property type="entry name" value="ARM-type_fold"/>
</dbReference>
<organism evidence="3 4">
    <name type="scientific">Kitasatospora indigofera</name>
    <dbReference type="NCBI Taxonomy" id="67307"/>
    <lineage>
        <taxon>Bacteria</taxon>
        <taxon>Bacillati</taxon>
        <taxon>Actinomycetota</taxon>
        <taxon>Actinomycetes</taxon>
        <taxon>Kitasatosporales</taxon>
        <taxon>Streptomycetaceae</taxon>
        <taxon>Kitasatospora</taxon>
    </lineage>
</organism>
<dbReference type="InterPro" id="IPR011989">
    <property type="entry name" value="ARM-like"/>
</dbReference>